<comment type="catalytic activity">
    <reaction evidence="8">
        <text>arsenic triglutathione + 3 [thioredoxin]-dithiol + 3 S-adenosyl-L-methionine = trimethylarsine + 3 [thioredoxin]-disulfide + 3 glutathione + 3 S-adenosyl-L-homocysteine + 3 H(+)</text>
        <dbReference type="Rhea" id="RHEA:69432"/>
        <dbReference type="Rhea" id="RHEA-COMP:10698"/>
        <dbReference type="Rhea" id="RHEA-COMP:10700"/>
        <dbReference type="ChEBI" id="CHEBI:15378"/>
        <dbReference type="ChEBI" id="CHEBI:27130"/>
        <dbReference type="ChEBI" id="CHEBI:29950"/>
        <dbReference type="ChEBI" id="CHEBI:50058"/>
        <dbReference type="ChEBI" id="CHEBI:57856"/>
        <dbReference type="ChEBI" id="CHEBI:57925"/>
        <dbReference type="ChEBI" id="CHEBI:59789"/>
        <dbReference type="ChEBI" id="CHEBI:183640"/>
        <dbReference type="EC" id="2.1.1.137"/>
    </reaction>
</comment>
<dbReference type="GO" id="GO:0030791">
    <property type="term" value="F:arsenite methyltransferase activity"/>
    <property type="evidence" value="ECO:0007669"/>
    <property type="project" value="UniProtKB-EC"/>
</dbReference>
<name>A0A9W9H178_9EURO</name>
<organism evidence="10 11">
    <name type="scientific">Penicillium bovifimosum</name>
    <dbReference type="NCBI Taxonomy" id="126998"/>
    <lineage>
        <taxon>Eukaryota</taxon>
        <taxon>Fungi</taxon>
        <taxon>Dikarya</taxon>
        <taxon>Ascomycota</taxon>
        <taxon>Pezizomycotina</taxon>
        <taxon>Eurotiomycetes</taxon>
        <taxon>Eurotiomycetidae</taxon>
        <taxon>Eurotiales</taxon>
        <taxon>Aspergillaceae</taxon>
        <taxon>Penicillium</taxon>
    </lineage>
</organism>
<reference evidence="10" key="2">
    <citation type="journal article" date="2023" name="IMA Fungus">
        <title>Comparative genomic study of the Penicillium genus elucidates a diverse pangenome and 15 lateral gene transfer events.</title>
        <authorList>
            <person name="Petersen C."/>
            <person name="Sorensen T."/>
            <person name="Nielsen M.R."/>
            <person name="Sondergaard T.E."/>
            <person name="Sorensen J.L."/>
            <person name="Fitzpatrick D.A."/>
            <person name="Frisvad J.C."/>
            <person name="Nielsen K.L."/>
        </authorList>
    </citation>
    <scope>NUCLEOTIDE SEQUENCE</scope>
    <source>
        <strain evidence="10">IBT 22155</strain>
    </source>
</reference>
<comment type="similarity">
    <text evidence="3">Belongs to the methyltransferase superfamily. Arsenite methyltransferase family.</text>
</comment>
<evidence type="ECO:0000256" key="4">
    <source>
        <dbReference type="ARBA" id="ARBA00034521"/>
    </source>
</evidence>
<dbReference type="GeneID" id="81404921"/>
<dbReference type="NCBIfam" id="NF008823">
    <property type="entry name" value="PRK11873.1"/>
    <property type="match status" value="1"/>
</dbReference>
<keyword evidence="1" id="KW-0808">Transferase</keyword>
<dbReference type="Pfam" id="PF13847">
    <property type="entry name" value="Methyltransf_31"/>
    <property type="match status" value="1"/>
</dbReference>
<comment type="catalytic activity">
    <reaction evidence="6">
        <text>arsenic triglutathione + [thioredoxin]-dithiol + S-adenosyl-L-methionine + 2 H2O = methylarsonous acid + [thioredoxin]-disulfide + 3 glutathione + S-adenosyl-L-homocysteine + H(+)</text>
        <dbReference type="Rhea" id="RHEA:69460"/>
        <dbReference type="Rhea" id="RHEA-COMP:10698"/>
        <dbReference type="Rhea" id="RHEA-COMP:10700"/>
        <dbReference type="ChEBI" id="CHEBI:15377"/>
        <dbReference type="ChEBI" id="CHEBI:15378"/>
        <dbReference type="ChEBI" id="CHEBI:17826"/>
        <dbReference type="ChEBI" id="CHEBI:29950"/>
        <dbReference type="ChEBI" id="CHEBI:50058"/>
        <dbReference type="ChEBI" id="CHEBI:57856"/>
        <dbReference type="ChEBI" id="CHEBI:57925"/>
        <dbReference type="ChEBI" id="CHEBI:59789"/>
        <dbReference type="ChEBI" id="CHEBI:183640"/>
        <dbReference type="EC" id="2.1.1.137"/>
    </reaction>
</comment>
<proteinExistence type="inferred from homology"/>
<dbReference type="SUPFAM" id="SSF53335">
    <property type="entry name" value="S-adenosyl-L-methionine-dependent methyltransferases"/>
    <property type="match status" value="1"/>
</dbReference>
<dbReference type="Proteomes" id="UP001149079">
    <property type="component" value="Unassembled WGS sequence"/>
</dbReference>
<feature type="domain" description="Methyltransferase" evidence="9">
    <location>
        <begin position="68"/>
        <end position="215"/>
    </location>
</feature>
<gene>
    <name evidence="10" type="ORF">N7515_005007</name>
</gene>
<comment type="catalytic activity">
    <reaction evidence="7">
        <text>arsenic triglutathione + 2 [thioredoxin]-dithiol + 2 S-adenosyl-L-methionine + H2O = dimethylarsinous acid + 2 [thioredoxin]-disulfide + 3 glutathione + 2 S-adenosyl-L-homocysteine + 2 H(+)</text>
        <dbReference type="Rhea" id="RHEA:69464"/>
        <dbReference type="Rhea" id="RHEA-COMP:10698"/>
        <dbReference type="Rhea" id="RHEA-COMP:10700"/>
        <dbReference type="ChEBI" id="CHEBI:15377"/>
        <dbReference type="ChEBI" id="CHEBI:15378"/>
        <dbReference type="ChEBI" id="CHEBI:23808"/>
        <dbReference type="ChEBI" id="CHEBI:29950"/>
        <dbReference type="ChEBI" id="CHEBI:50058"/>
        <dbReference type="ChEBI" id="CHEBI:57856"/>
        <dbReference type="ChEBI" id="CHEBI:57925"/>
        <dbReference type="ChEBI" id="CHEBI:59789"/>
        <dbReference type="ChEBI" id="CHEBI:183640"/>
        <dbReference type="EC" id="2.1.1.137"/>
    </reaction>
</comment>
<evidence type="ECO:0000256" key="1">
    <source>
        <dbReference type="ARBA" id="ARBA00022679"/>
    </source>
</evidence>
<evidence type="ECO:0000313" key="10">
    <source>
        <dbReference type="EMBL" id="KAJ5135729.1"/>
    </source>
</evidence>
<reference evidence="10" key="1">
    <citation type="submission" date="2022-11" db="EMBL/GenBank/DDBJ databases">
        <authorList>
            <person name="Petersen C."/>
        </authorList>
    </citation>
    <scope>NUCLEOTIDE SEQUENCE</scope>
    <source>
        <strain evidence="10">IBT 22155</strain>
    </source>
</reference>
<dbReference type="InterPro" id="IPR025714">
    <property type="entry name" value="Methyltranfer_dom"/>
</dbReference>
<dbReference type="Gene3D" id="3.40.50.150">
    <property type="entry name" value="Vaccinia Virus protein VP39"/>
    <property type="match status" value="1"/>
</dbReference>
<dbReference type="PANTHER" id="PTHR43675">
    <property type="entry name" value="ARSENITE METHYLTRANSFERASE"/>
    <property type="match status" value="1"/>
</dbReference>
<evidence type="ECO:0000256" key="2">
    <source>
        <dbReference type="ARBA" id="ARBA00022691"/>
    </source>
</evidence>
<dbReference type="GO" id="GO:0032259">
    <property type="term" value="P:methylation"/>
    <property type="evidence" value="ECO:0007669"/>
    <property type="project" value="UniProtKB-KW"/>
</dbReference>
<evidence type="ECO:0000256" key="7">
    <source>
        <dbReference type="ARBA" id="ARBA00047943"/>
    </source>
</evidence>
<evidence type="ECO:0000256" key="3">
    <source>
        <dbReference type="ARBA" id="ARBA00034487"/>
    </source>
</evidence>
<protein>
    <recommendedName>
        <fullName evidence="5">Arsenite methyltransferase</fullName>
        <ecNumber evidence="4">2.1.1.137</ecNumber>
    </recommendedName>
</protein>
<accession>A0A9W9H178</accession>
<dbReference type="PANTHER" id="PTHR43675:SF8">
    <property type="entry name" value="ARSENITE METHYLTRANSFERASE"/>
    <property type="match status" value="1"/>
</dbReference>
<dbReference type="OrthoDB" id="10017101at2759"/>
<dbReference type="AlphaFoldDB" id="A0A9W9H178"/>
<dbReference type="RefSeq" id="XP_056522701.1">
    <property type="nucleotide sequence ID" value="XM_056665751.1"/>
</dbReference>
<dbReference type="EMBL" id="JAPQKL010000004">
    <property type="protein sequence ID" value="KAJ5135729.1"/>
    <property type="molecule type" value="Genomic_DNA"/>
</dbReference>
<dbReference type="InterPro" id="IPR029063">
    <property type="entry name" value="SAM-dependent_MTases_sf"/>
</dbReference>
<comment type="caution">
    <text evidence="10">The sequence shown here is derived from an EMBL/GenBank/DDBJ whole genome shotgun (WGS) entry which is preliminary data.</text>
</comment>
<evidence type="ECO:0000256" key="5">
    <source>
        <dbReference type="ARBA" id="ARBA00034545"/>
    </source>
</evidence>
<keyword evidence="10" id="KW-0489">Methyltransferase</keyword>
<dbReference type="InterPro" id="IPR026669">
    <property type="entry name" value="Arsenite_MeTrfase-like"/>
</dbReference>
<evidence type="ECO:0000256" key="8">
    <source>
        <dbReference type="ARBA" id="ARBA00048428"/>
    </source>
</evidence>
<evidence type="ECO:0000256" key="6">
    <source>
        <dbReference type="ARBA" id="ARBA00047941"/>
    </source>
</evidence>
<keyword evidence="2" id="KW-0949">S-adenosyl-L-methionine</keyword>
<dbReference type="EC" id="2.1.1.137" evidence="4"/>
<evidence type="ECO:0000259" key="9">
    <source>
        <dbReference type="Pfam" id="PF13847"/>
    </source>
</evidence>
<sequence length="286" mass="30383">MDSNPIYNHVQGRYGGLADRSAACEQRKTEQAIAQSFGYDAGELSSIPAAANLGVSCGNPLVLANLREGESVIDLGSGGGIDVLLAAKKVGPNGKVIGVDMTKSMLELAWKNSAEAGATNVSFIEASITSIPLPDASANCIISNCVVNLVPTADKNVVFHEMFRLLKPGGRVAISDILTRKKLPEEVVTNLSFYVGCIAGASQVHEYEEYLRSAGFKDILIVDTHSDINVYKDLVQGQMNTGETSCESGAPSCCGGSQRQPPPEADLLGHDFNEWAGSFKIYAVKR</sequence>
<keyword evidence="11" id="KW-1185">Reference proteome</keyword>
<dbReference type="CDD" id="cd02440">
    <property type="entry name" value="AdoMet_MTases"/>
    <property type="match status" value="1"/>
</dbReference>
<evidence type="ECO:0000313" key="11">
    <source>
        <dbReference type="Proteomes" id="UP001149079"/>
    </source>
</evidence>